<gene>
    <name evidence="3" type="ORF">KQX54_010514</name>
</gene>
<dbReference type="Proteomes" id="UP000826195">
    <property type="component" value="Unassembled WGS sequence"/>
</dbReference>
<comment type="caution">
    <text evidence="3">The sequence shown here is derived from an EMBL/GenBank/DDBJ whole genome shotgun (WGS) entry which is preliminary data.</text>
</comment>
<dbReference type="Pfam" id="PF25298">
    <property type="entry name" value="Baculo_FP_2nd"/>
    <property type="match status" value="1"/>
</dbReference>
<organism evidence="3 4">
    <name type="scientific">Cotesia glomerata</name>
    <name type="common">Lepidopteran parasitic wasp</name>
    <name type="synonym">Apanteles glomeratus</name>
    <dbReference type="NCBI Taxonomy" id="32391"/>
    <lineage>
        <taxon>Eukaryota</taxon>
        <taxon>Metazoa</taxon>
        <taxon>Ecdysozoa</taxon>
        <taxon>Arthropoda</taxon>
        <taxon>Hexapoda</taxon>
        <taxon>Insecta</taxon>
        <taxon>Pterygota</taxon>
        <taxon>Neoptera</taxon>
        <taxon>Endopterygota</taxon>
        <taxon>Hymenoptera</taxon>
        <taxon>Apocrita</taxon>
        <taxon>Ichneumonoidea</taxon>
        <taxon>Braconidae</taxon>
        <taxon>Microgastrinae</taxon>
        <taxon>Cotesia</taxon>
    </lineage>
</organism>
<accession>A0AAV7I1X2</accession>
<dbReference type="InterPro" id="IPR057251">
    <property type="entry name" value="FP_C"/>
</dbReference>
<protein>
    <recommendedName>
        <fullName evidence="2">FP protein C-terminal domain-containing protein</fullName>
    </recommendedName>
</protein>
<keyword evidence="4" id="KW-1185">Reference proteome</keyword>
<feature type="compositionally biased region" description="Polar residues" evidence="1">
    <location>
        <begin position="96"/>
        <end position="128"/>
    </location>
</feature>
<name>A0AAV7I1X2_COTGL</name>
<feature type="region of interest" description="Disordered" evidence="1">
    <location>
        <begin position="62"/>
        <end position="170"/>
    </location>
</feature>
<dbReference type="EMBL" id="JAHXZJ010002609">
    <property type="protein sequence ID" value="KAH0539969.1"/>
    <property type="molecule type" value="Genomic_DNA"/>
</dbReference>
<dbReference type="CDD" id="cd15489">
    <property type="entry name" value="PHD_SF"/>
    <property type="match status" value="1"/>
</dbReference>
<evidence type="ECO:0000259" key="2">
    <source>
        <dbReference type="Pfam" id="PF25298"/>
    </source>
</evidence>
<feature type="compositionally biased region" description="Low complexity" evidence="1">
    <location>
        <begin position="144"/>
        <end position="153"/>
    </location>
</feature>
<evidence type="ECO:0000313" key="4">
    <source>
        <dbReference type="Proteomes" id="UP000826195"/>
    </source>
</evidence>
<dbReference type="AlphaFoldDB" id="A0AAV7I1X2"/>
<evidence type="ECO:0000256" key="1">
    <source>
        <dbReference type="SAM" id="MobiDB-lite"/>
    </source>
</evidence>
<sequence length="439" mass="48532">MSLLNDFCFRCKSVLRTPFTCDSCSKSFHRSCACDYIKSRALEDCCRKKFAYLLVPLDSKNKNKSSQSRLLSLRSVTSNNSSSSSFKSALSSTSSIQNRIPSTESRLSISSPVTPTSPQSALSPTSDSVFYPEQHSIGDNMANSGSSQSTSTSKVNPTESGKVENEVSNIPNPMLENSLLSGWLTLSTDDKLTLVMQSVAQIPLLTMEFKSLSSRIDVFGKRLDELQEKQSSPSGSTNEVLATLSQSSSSHSADIRKLNKELETLKENTTKNNERLAGQMSSLVTNITSNLNSSVVSTASQAISELVISGIPDPVPEQLSPLDIISNVFSMLNVLDLKSDILSVRKIEKKSITNIKMKSPQVRDYIIDSKRKVKDLTVNKVFPELVSNNFRGKIYINQFLSPEIHKLLLNTKLKAKNCHFKYVWVQNGTIFVKRDDNPV</sequence>
<evidence type="ECO:0000313" key="3">
    <source>
        <dbReference type="EMBL" id="KAH0539969.1"/>
    </source>
</evidence>
<feature type="compositionally biased region" description="Polar residues" evidence="1">
    <location>
        <begin position="229"/>
        <end position="244"/>
    </location>
</feature>
<proteinExistence type="predicted"/>
<feature type="region of interest" description="Disordered" evidence="1">
    <location>
        <begin position="227"/>
        <end position="254"/>
    </location>
</feature>
<reference evidence="3 4" key="1">
    <citation type="journal article" date="2021" name="J. Hered.">
        <title>A chromosome-level genome assembly of the parasitoid wasp, Cotesia glomerata (Hymenoptera: Braconidae).</title>
        <authorList>
            <person name="Pinto B.J."/>
            <person name="Weis J.J."/>
            <person name="Gamble T."/>
            <person name="Ode P.J."/>
            <person name="Paul R."/>
            <person name="Zaspel J.M."/>
        </authorList>
    </citation>
    <scope>NUCLEOTIDE SEQUENCE [LARGE SCALE GENOMIC DNA]</scope>
    <source>
        <strain evidence="3">CgM1</strain>
    </source>
</reference>
<feature type="compositionally biased region" description="Low complexity" evidence="1">
    <location>
        <begin position="64"/>
        <end position="95"/>
    </location>
</feature>
<feature type="domain" description="FP protein C-terminal" evidence="2">
    <location>
        <begin position="402"/>
        <end position="437"/>
    </location>
</feature>